<keyword evidence="4 6" id="KW-0862">Zinc</keyword>
<feature type="active site" evidence="6">
    <location>
        <position position="186"/>
    </location>
</feature>
<feature type="domain" description="Peptidase M12A" evidence="8">
    <location>
        <begin position="57"/>
        <end position="214"/>
    </location>
</feature>
<evidence type="ECO:0000313" key="9">
    <source>
        <dbReference type="EMBL" id="OXA38421.1"/>
    </source>
</evidence>
<keyword evidence="2 6" id="KW-0479">Metal-binding</keyword>
<evidence type="ECO:0000313" key="10">
    <source>
        <dbReference type="Proteomes" id="UP000198287"/>
    </source>
</evidence>
<dbReference type="InterPro" id="IPR006026">
    <property type="entry name" value="Peptidase_Metallo"/>
</dbReference>
<evidence type="ECO:0000256" key="6">
    <source>
        <dbReference type="PROSITE-ProRule" id="PRU01211"/>
    </source>
</evidence>
<keyword evidence="7" id="KW-0732">Signal</keyword>
<protein>
    <recommendedName>
        <fullName evidence="7">Metalloendopeptidase</fullName>
        <ecNumber evidence="7">3.4.24.-</ecNumber>
    </recommendedName>
</protein>
<comment type="cofactor">
    <cofactor evidence="6 7">
        <name>Zn(2+)</name>
        <dbReference type="ChEBI" id="CHEBI:29105"/>
    </cofactor>
    <text evidence="6 7">Binds 1 zinc ion per subunit.</text>
</comment>
<organism evidence="9 10">
    <name type="scientific">Folsomia candida</name>
    <name type="common">Springtail</name>
    <dbReference type="NCBI Taxonomy" id="158441"/>
    <lineage>
        <taxon>Eukaryota</taxon>
        <taxon>Metazoa</taxon>
        <taxon>Ecdysozoa</taxon>
        <taxon>Arthropoda</taxon>
        <taxon>Hexapoda</taxon>
        <taxon>Collembola</taxon>
        <taxon>Entomobryomorpha</taxon>
        <taxon>Isotomoidea</taxon>
        <taxon>Isotomidae</taxon>
        <taxon>Proisotominae</taxon>
        <taxon>Folsomia</taxon>
    </lineage>
</organism>
<dbReference type="EMBL" id="LNIX01000046">
    <property type="protein sequence ID" value="OXA38421.1"/>
    <property type="molecule type" value="Genomic_DNA"/>
</dbReference>
<evidence type="ECO:0000256" key="3">
    <source>
        <dbReference type="ARBA" id="ARBA00022801"/>
    </source>
</evidence>
<feature type="binding site" evidence="6">
    <location>
        <position position="195"/>
    </location>
    <ligand>
        <name>Zn(2+)</name>
        <dbReference type="ChEBI" id="CHEBI:29105"/>
        <note>catalytic</note>
    </ligand>
</feature>
<sequence>MDKTMEIIILTLFLILGGTFAAPVENGKHIFRDPIAPGYVKFGDMILPENFTLDGRNAIPYTQFRWPQGQDTSGFTFNLHLTQWVRFQGQEVNFPGHCSIYYFFGLNIGDVGGPTLSSYTNLIGQAFQDYHAKTCIRFVPRSSFHRNYIRIFAGQGCYSYVGMINQGQQPVSLGLGCMIKGTIVHELGHAIGFFHEQNRSDRDDHLIIYWNNIQQARVQSSFQKCTFVNSTQKFHLAPKTYLTSKRQGLPRKVKGCPLTQTDMTLKDYTVLPSTAIIAASIPLPNTICAVYQTRGPMYASASLVLPYFCAKLEILDHVSPRSVFARQITSTCLLEKPPREVDWMTAPIYRGLRATNGQSFVGRIFLAMRSLPMTS</sequence>
<dbReference type="EC" id="3.4.24.-" evidence="7"/>
<feature type="binding site" evidence="6">
    <location>
        <position position="185"/>
    </location>
    <ligand>
        <name>Zn(2+)</name>
        <dbReference type="ChEBI" id="CHEBI:29105"/>
        <note>catalytic</note>
    </ligand>
</feature>
<keyword evidence="1 6" id="KW-0645">Protease</keyword>
<feature type="chain" id="PRO_5033091178" description="Metalloendopeptidase" evidence="7">
    <location>
        <begin position="22"/>
        <end position="375"/>
    </location>
</feature>
<reference evidence="9 10" key="1">
    <citation type="submission" date="2015-12" db="EMBL/GenBank/DDBJ databases">
        <title>The genome of Folsomia candida.</title>
        <authorList>
            <person name="Faddeeva A."/>
            <person name="Derks M.F."/>
            <person name="Anvar Y."/>
            <person name="Smit S."/>
            <person name="Van Straalen N."/>
            <person name="Roelofs D."/>
        </authorList>
    </citation>
    <scope>NUCLEOTIDE SEQUENCE [LARGE SCALE GENOMIC DNA]</scope>
    <source>
        <strain evidence="9 10">VU population</strain>
        <tissue evidence="9">Whole body</tissue>
    </source>
</reference>
<dbReference type="OrthoDB" id="291007at2759"/>
<dbReference type="PROSITE" id="PS51864">
    <property type="entry name" value="ASTACIN"/>
    <property type="match status" value="1"/>
</dbReference>
<dbReference type="PANTHER" id="PTHR10127:SF780">
    <property type="entry name" value="METALLOENDOPEPTIDASE"/>
    <property type="match status" value="1"/>
</dbReference>
<keyword evidence="3 6" id="KW-0378">Hydrolase</keyword>
<name>A0A226D195_FOLCA</name>
<comment type="caution">
    <text evidence="9">The sequence shown here is derived from an EMBL/GenBank/DDBJ whole genome shotgun (WGS) entry which is preliminary data.</text>
</comment>
<dbReference type="SMART" id="SM00235">
    <property type="entry name" value="ZnMc"/>
    <property type="match status" value="1"/>
</dbReference>
<proteinExistence type="predicted"/>
<dbReference type="GO" id="GO:0006508">
    <property type="term" value="P:proteolysis"/>
    <property type="evidence" value="ECO:0007669"/>
    <property type="project" value="UniProtKB-KW"/>
</dbReference>
<dbReference type="PANTHER" id="PTHR10127">
    <property type="entry name" value="DISCOIDIN, CUB, EGF, LAMININ , AND ZINC METALLOPROTEASE DOMAIN CONTAINING"/>
    <property type="match status" value="1"/>
</dbReference>
<dbReference type="Proteomes" id="UP000198287">
    <property type="component" value="Unassembled WGS sequence"/>
</dbReference>
<evidence type="ECO:0000259" key="8">
    <source>
        <dbReference type="PROSITE" id="PS51864"/>
    </source>
</evidence>
<dbReference type="GO" id="GO:0008270">
    <property type="term" value="F:zinc ion binding"/>
    <property type="evidence" value="ECO:0007669"/>
    <property type="project" value="UniProtKB-UniRule"/>
</dbReference>
<dbReference type="GO" id="GO:0004222">
    <property type="term" value="F:metalloendopeptidase activity"/>
    <property type="evidence" value="ECO:0007669"/>
    <property type="project" value="UniProtKB-UniRule"/>
</dbReference>
<comment type="caution">
    <text evidence="6">Lacks conserved residue(s) required for the propagation of feature annotation.</text>
</comment>
<accession>A0A226D195</accession>
<dbReference type="Gene3D" id="3.40.390.10">
    <property type="entry name" value="Collagenase (Catalytic Domain)"/>
    <property type="match status" value="1"/>
</dbReference>
<gene>
    <name evidence="9" type="ORF">Fcan01_26900</name>
</gene>
<dbReference type="STRING" id="158441.A0A226D195"/>
<keyword evidence="5 6" id="KW-0482">Metalloprotease</keyword>
<dbReference type="SUPFAM" id="SSF55486">
    <property type="entry name" value="Metalloproteases ('zincins'), catalytic domain"/>
    <property type="match status" value="1"/>
</dbReference>
<evidence type="ECO:0000256" key="7">
    <source>
        <dbReference type="RuleBase" id="RU361183"/>
    </source>
</evidence>
<evidence type="ECO:0000256" key="4">
    <source>
        <dbReference type="ARBA" id="ARBA00022833"/>
    </source>
</evidence>
<keyword evidence="10" id="KW-1185">Reference proteome</keyword>
<feature type="signal peptide" evidence="7">
    <location>
        <begin position="1"/>
        <end position="21"/>
    </location>
</feature>
<evidence type="ECO:0000256" key="1">
    <source>
        <dbReference type="ARBA" id="ARBA00022670"/>
    </source>
</evidence>
<dbReference type="AlphaFoldDB" id="A0A226D195"/>
<dbReference type="InterPro" id="IPR001506">
    <property type="entry name" value="Peptidase_M12A"/>
</dbReference>
<feature type="binding site" evidence="6">
    <location>
        <position position="189"/>
    </location>
    <ligand>
        <name>Zn(2+)</name>
        <dbReference type="ChEBI" id="CHEBI:29105"/>
        <note>catalytic</note>
    </ligand>
</feature>
<dbReference type="Pfam" id="PF01400">
    <property type="entry name" value="Astacin"/>
    <property type="match status" value="1"/>
</dbReference>
<evidence type="ECO:0000256" key="2">
    <source>
        <dbReference type="ARBA" id="ARBA00022723"/>
    </source>
</evidence>
<dbReference type="InterPro" id="IPR024079">
    <property type="entry name" value="MetalloPept_cat_dom_sf"/>
</dbReference>
<evidence type="ECO:0000256" key="5">
    <source>
        <dbReference type="ARBA" id="ARBA00023049"/>
    </source>
</evidence>
<dbReference type="PRINTS" id="PR00480">
    <property type="entry name" value="ASTACIN"/>
</dbReference>